<sequence>MQLDIDRLISDFGGPGRLAEALNRAFPDESVSRAAIYKWRERGTLPLAQLNRLAQLAASQGRRFDFNDYLTGAGTAAEGQGRTPDMGDRLYIFDTTLRDGEQSPGASMTKEEKIRIARQLERLGVDVIEAGFAAASPGDAEAIRAIAEVIRESTVCSLARANERDVRAAGEAIRPAARGRIHTFIATSPIHMEKKLRMTPDEVVEAAVKAVRIAREYTDDVEFSAEDALRSDIDFLARIFGEVIKAGATTLNVPDTVGYAVPKITEAFFRELIAKTPGGDTVVWSTHCHNDLGMAVANSLAAVLGGARQVECTLNGLGERAGNAALEEIVMAVRTRKDIFAVDTRVDSTQIVPASKLVSTITGYPVQPNKAIVGANAFAHESGIHQDGVLKHRETYEIMSAESVGWSTNRLTLGKLSGRNAFKTKLTELGIVLDSEEALNAAFARFKELADKKREIFDEDLHALVSDEMVASEQETYRFVSLRVNTETGEPPQAEIVFGDHGAERRAVSSGSGPVDAAFKAIESVAQSGAELELYSVNAITKGTESQGEVTVRLARDGRIVNGQGADTDIIVASAKAYLSALNKLSSKQERVRAQGDV</sequence>
<dbReference type="Pfam" id="PF22617">
    <property type="entry name" value="HCS_D2"/>
    <property type="match status" value="1"/>
</dbReference>
<dbReference type="InterPro" id="IPR050073">
    <property type="entry name" value="2-IPM_HCS-like"/>
</dbReference>
<keyword evidence="6 12" id="KW-0028">Amino-acid biosynthesis</keyword>
<keyword evidence="9 12" id="KW-0464">Manganese</keyword>
<dbReference type="SMART" id="SM00917">
    <property type="entry name" value="LeuA_dimer"/>
    <property type="match status" value="1"/>
</dbReference>
<evidence type="ECO:0000256" key="1">
    <source>
        <dbReference type="ARBA" id="ARBA00004689"/>
    </source>
</evidence>
<dbReference type="FunFam" id="1.10.238.260:FF:000001">
    <property type="entry name" value="2-isopropylmalate synthase"/>
    <property type="match status" value="1"/>
</dbReference>
<dbReference type="GO" id="GO:0030145">
    <property type="term" value="F:manganese ion binding"/>
    <property type="evidence" value="ECO:0007669"/>
    <property type="project" value="UniProtKB-UniRule"/>
</dbReference>
<evidence type="ECO:0000256" key="11">
    <source>
        <dbReference type="ARBA" id="ARBA00029993"/>
    </source>
</evidence>
<dbReference type="InterPro" id="IPR036230">
    <property type="entry name" value="LeuA_allosteric_dom_sf"/>
</dbReference>
<dbReference type="InterPro" id="IPR054691">
    <property type="entry name" value="LeuA/HCS_post-cat"/>
</dbReference>
<keyword evidence="7 12" id="KW-0808">Transferase</keyword>
<organism evidence="14 15">
    <name type="scientific">Gulbenkiania indica</name>
    <dbReference type="NCBI Taxonomy" id="375574"/>
    <lineage>
        <taxon>Bacteria</taxon>
        <taxon>Pseudomonadati</taxon>
        <taxon>Pseudomonadota</taxon>
        <taxon>Betaproteobacteria</taxon>
        <taxon>Neisseriales</taxon>
        <taxon>Chromobacteriaceae</taxon>
        <taxon>Gulbenkiania</taxon>
    </lineage>
</organism>
<feature type="region of interest" description="Regulatory domain" evidence="12">
    <location>
        <begin position="478"/>
        <end position="598"/>
    </location>
</feature>
<comment type="subunit">
    <text evidence="12">Homodimer.</text>
</comment>
<evidence type="ECO:0000256" key="9">
    <source>
        <dbReference type="ARBA" id="ARBA00023211"/>
    </source>
</evidence>
<dbReference type="PROSITE" id="PS00816">
    <property type="entry name" value="AIPM_HOMOCIT_SYNTH_2"/>
    <property type="match status" value="1"/>
</dbReference>
<dbReference type="PANTHER" id="PTHR10277">
    <property type="entry name" value="HOMOCITRATE SYNTHASE-RELATED"/>
    <property type="match status" value="1"/>
</dbReference>
<dbReference type="PROSITE" id="PS50991">
    <property type="entry name" value="PYR_CT"/>
    <property type="match status" value="1"/>
</dbReference>
<evidence type="ECO:0000259" key="13">
    <source>
        <dbReference type="PROSITE" id="PS50991"/>
    </source>
</evidence>
<dbReference type="NCBIfam" id="NF002087">
    <property type="entry name" value="PRK00915.1-4"/>
    <property type="match status" value="1"/>
</dbReference>
<dbReference type="UniPathway" id="UPA00048">
    <property type="reaction ID" value="UER00070"/>
</dbReference>
<evidence type="ECO:0000256" key="10">
    <source>
        <dbReference type="ARBA" id="ARBA00023304"/>
    </source>
</evidence>
<dbReference type="GO" id="GO:0005829">
    <property type="term" value="C:cytosol"/>
    <property type="evidence" value="ECO:0007669"/>
    <property type="project" value="TreeGrafter"/>
</dbReference>
<dbReference type="GO" id="GO:0003852">
    <property type="term" value="F:2-isopropylmalate synthase activity"/>
    <property type="evidence" value="ECO:0007669"/>
    <property type="project" value="UniProtKB-UniRule"/>
</dbReference>
<dbReference type="InterPro" id="IPR002034">
    <property type="entry name" value="AIPM/Hcit_synth_CS"/>
</dbReference>
<dbReference type="PANTHER" id="PTHR10277:SF9">
    <property type="entry name" value="2-ISOPROPYLMALATE SYNTHASE 1, CHLOROPLASTIC-RELATED"/>
    <property type="match status" value="1"/>
</dbReference>
<comment type="cofactor">
    <cofactor evidence="12">
        <name>Mn(2+)</name>
        <dbReference type="ChEBI" id="CHEBI:29035"/>
    </cofactor>
</comment>
<evidence type="ECO:0000313" key="15">
    <source>
        <dbReference type="Proteomes" id="UP000243535"/>
    </source>
</evidence>
<dbReference type="PROSITE" id="PS00815">
    <property type="entry name" value="AIPM_HOMOCIT_SYNTH_1"/>
    <property type="match status" value="1"/>
</dbReference>
<dbReference type="OrthoDB" id="9803573at2"/>
<evidence type="ECO:0000256" key="12">
    <source>
        <dbReference type="HAMAP-Rule" id="MF_01025"/>
    </source>
</evidence>
<dbReference type="EMBL" id="CYHA01000001">
    <property type="protein sequence ID" value="CUA81971.1"/>
    <property type="molecule type" value="Genomic_DNA"/>
</dbReference>
<comment type="catalytic activity">
    <reaction evidence="12">
        <text>3-methyl-2-oxobutanoate + acetyl-CoA + H2O = (2S)-2-isopropylmalate + CoA + H(+)</text>
        <dbReference type="Rhea" id="RHEA:21524"/>
        <dbReference type="ChEBI" id="CHEBI:1178"/>
        <dbReference type="ChEBI" id="CHEBI:11851"/>
        <dbReference type="ChEBI" id="CHEBI:15377"/>
        <dbReference type="ChEBI" id="CHEBI:15378"/>
        <dbReference type="ChEBI" id="CHEBI:57287"/>
        <dbReference type="ChEBI" id="CHEBI:57288"/>
        <dbReference type="EC" id="2.3.3.13"/>
    </reaction>
</comment>
<evidence type="ECO:0000256" key="5">
    <source>
        <dbReference type="ARBA" id="ARBA00022430"/>
    </source>
</evidence>
<name>A0A0K6GTY4_9NEIS</name>
<dbReference type="RefSeq" id="WP_054286274.1">
    <property type="nucleotide sequence ID" value="NZ_CYHA01000001.1"/>
</dbReference>
<keyword evidence="15" id="KW-1185">Reference proteome</keyword>
<dbReference type="Gene3D" id="3.20.20.70">
    <property type="entry name" value="Aldolase class I"/>
    <property type="match status" value="1"/>
</dbReference>
<dbReference type="InterPro" id="IPR013785">
    <property type="entry name" value="Aldolase_TIM"/>
</dbReference>
<dbReference type="SUPFAM" id="SSF110921">
    <property type="entry name" value="2-isopropylmalate synthase LeuA, allosteric (dimerisation) domain"/>
    <property type="match status" value="1"/>
</dbReference>
<dbReference type="STRING" id="375574.GCA_001418035_00618"/>
<dbReference type="InterPro" id="IPR005671">
    <property type="entry name" value="LeuA_bact_synth"/>
</dbReference>
<dbReference type="GO" id="GO:0009098">
    <property type="term" value="P:L-leucine biosynthetic process"/>
    <property type="evidence" value="ECO:0007669"/>
    <property type="project" value="UniProtKB-UniRule"/>
</dbReference>
<dbReference type="NCBIfam" id="NF046037">
    <property type="entry name" value="carphisopro"/>
    <property type="match status" value="1"/>
</dbReference>
<dbReference type="Gene3D" id="1.10.238.260">
    <property type="match status" value="1"/>
</dbReference>
<dbReference type="Gene3D" id="3.30.160.270">
    <property type="match status" value="1"/>
</dbReference>
<dbReference type="NCBIfam" id="NF002086">
    <property type="entry name" value="PRK00915.1-3"/>
    <property type="match status" value="1"/>
</dbReference>
<proteinExistence type="inferred from homology"/>
<comment type="function">
    <text evidence="12">Catalyzes the condensation of the acetyl group of acetyl-CoA with 3-methyl-2-oxobutanoate (2-ketoisovalerate) to form 3-carboxy-3-hydroxy-4-methylpentanoate (2-isopropylmalate).</text>
</comment>
<dbReference type="FunFam" id="3.20.20.70:FF:000010">
    <property type="entry name" value="2-isopropylmalate synthase"/>
    <property type="match status" value="1"/>
</dbReference>
<dbReference type="NCBIfam" id="TIGR00973">
    <property type="entry name" value="leuA_bact"/>
    <property type="match status" value="1"/>
</dbReference>
<dbReference type="GO" id="GO:0003985">
    <property type="term" value="F:acetyl-CoA C-acetyltransferase activity"/>
    <property type="evidence" value="ECO:0007669"/>
    <property type="project" value="UniProtKB-UniRule"/>
</dbReference>
<feature type="domain" description="Pyruvate carboxyltransferase" evidence="13">
    <location>
        <begin position="90"/>
        <end position="352"/>
    </location>
</feature>
<feature type="binding site" evidence="12">
    <location>
        <position position="289"/>
    </location>
    <ligand>
        <name>Mn(2+)</name>
        <dbReference type="ChEBI" id="CHEBI:29035"/>
    </ligand>
</feature>
<comment type="pathway">
    <text evidence="1 12">Amino-acid biosynthesis; L-leucine biosynthesis; L-leucine from 3-methyl-2-oxobutanoate: step 1/4.</text>
</comment>
<dbReference type="Proteomes" id="UP000243535">
    <property type="component" value="Unassembled WGS sequence"/>
</dbReference>
<dbReference type="EC" id="2.3.3.13" evidence="3 12"/>
<comment type="similarity">
    <text evidence="2 12">Belongs to the alpha-IPM synthase/homocitrate synthase family. LeuA type 1 subfamily.</text>
</comment>
<gene>
    <name evidence="12" type="primary">leuA</name>
    <name evidence="14" type="ORF">Ga0061063_0819</name>
</gene>
<evidence type="ECO:0000256" key="4">
    <source>
        <dbReference type="ARBA" id="ARBA00018198"/>
    </source>
</evidence>
<accession>A0A0K6GTY4</accession>
<feature type="binding site" evidence="12">
    <location>
        <position position="323"/>
    </location>
    <ligand>
        <name>Mn(2+)</name>
        <dbReference type="ChEBI" id="CHEBI:29035"/>
    </ligand>
</feature>
<evidence type="ECO:0000256" key="6">
    <source>
        <dbReference type="ARBA" id="ARBA00022605"/>
    </source>
</evidence>
<evidence type="ECO:0000256" key="8">
    <source>
        <dbReference type="ARBA" id="ARBA00022723"/>
    </source>
</evidence>
<dbReference type="Pfam" id="PF00682">
    <property type="entry name" value="HMGL-like"/>
    <property type="match status" value="1"/>
</dbReference>
<dbReference type="FunFam" id="3.30.160.270:FF:000003">
    <property type="entry name" value="2-isopropylmalate synthase"/>
    <property type="match status" value="1"/>
</dbReference>
<keyword evidence="5 12" id="KW-0432">Leucine biosynthesis</keyword>
<keyword evidence="8 12" id="KW-0479">Metal-binding</keyword>
<dbReference type="HAMAP" id="MF_01025">
    <property type="entry name" value="LeuA_type1"/>
    <property type="match status" value="1"/>
</dbReference>
<dbReference type="CDD" id="cd07940">
    <property type="entry name" value="DRE_TIM_IPMS"/>
    <property type="match status" value="1"/>
</dbReference>
<feature type="binding site" evidence="12">
    <location>
        <position position="287"/>
    </location>
    <ligand>
        <name>Mn(2+)</name>
        <dbReference type="ChEBI" id="CHEBI:29035"/>
    </ligand>
</feature>
<dbReference type="InterPro" id="IPR000891">
    <property type="entry name" value="PYR_CT"/>
</dbReference>
<evidence type="ECO:0000256" key="2">
    <source>
        <dbReference type="ARBA" id="ARBA00009396"/>
    </source>
</evidence>
<dbReference type="InterPro" id="IPR013709">
    <property type="entry name" value="2-isopropylmalate_synth_dimer"/>
</dbReference>
<protein>
    <recommendedName>
        <fullName evidence="4 12">2-isopropylmalate synthase</fullName>
        <ecNumber evidence="3 12">2.3.3.13</ecNumber>
    </recommendedName>
    <alternativeName>
        <fullName evidence="11 12">Alpha-IPM synthase</fullName>
    </alternativeName>
    <alternativeName>
        <fullName evidence="12">Alpha-isopropylmalate synthase</fullName>
    </alternativeName>
</protein>
<keyword evidence="12" id="KW-0963">Cytoplasm</keyword>
<dbReference type="Pfam" id="PF08502">
    <property type="entry name" value="LeuA_dimer"/>
    <property type="match status" value="1"/>
</dbReference>
<feature type="binding site" evidence="12">
    <location>
        <position position="99"/>
    </location>
    <ligand>
        <name>Mn(2+)</name>
        <dbReference type="ChEBI" id="CHEBI:29035"/>
    </ligand>
</feature>
<reference evidence="15" key="1">
    <citation type="submission" date="2015-08" db="EMBL/GenBank/DDBJ databases">
        <authorList>
            <person name="Varghese N."/>
        </authorList>
    </citation>
    <scope>NUCLEOTIDE SEQUENCE [LARGE SCALE GENOMIC DNA]</scope>
    <source>
        <strain evidence="15">DSM 17901</strain>
    </source>
</reference>
<evidence type="ECO:0000256" key="3">
    <source>
        <dbReference type="ARBA" id="ARBA00012973"/>
    </source>
</evidence>
<dbReference type="InterPro" id="IPR059216">
    <property type="entry name" value="LeuA_carph_isopro_dom"/>
</dbReference>
<evidence type="ECO:0000256" key="7">
    <source>
        <dbReference type="ARBA" id="ARBA00022679"/>
    </source>
</evidence>
<dbReference type="AlphaFoldDB" id="A0A0K6GTY4"/>
<dbReference type="SUPFAM" id="SSF51569">
    <property type="entry name" value="Aldolase"/>
    <property type="match status" value="1"/>
</dbReference>
<keyword evidence="10 12" id="KW-0100">Branched-chain amino acid biosynthesis</keyword>
<evidence type="ECO:0000313" key="14">
    <source>
        <dbReference type="EMBL" id="CUA81971.1"/>
    </source>
</evidence>